<evidence type="ECO:0000313" key="2">
    <source>
        <dbReference type="Proteomes" id="UP000009875"/>
    </source>
</evidence>
<dbReference type="SUPFAM" id="SSF56563">
    <property type="entry name" value="Major capsid protein gp5"/>
    <property type="match status" value="1"/>
</dbReference>
<dbReference type="Proteomes" id="UP000009875">
    <property type="component" value="Unassembled WGS sequence"/>
</dbReference>
<dbReference type="OrthoDB" id="2065410at2"/>
<dbReference type="EMBL" id="AGXA01000034">
    <property type="protein sequence ID" value="EKU92855.1"/>
    <property type="molecule type" value="Genomic_DNA"/>
</dbReference>
<gene>
    <name evidence="1" type="ORF">HMPREF9698_01608</name>
</gene>
<evidence type="ECO:0000313" key="1">
    <source>
        <dbReference type="EMBL" id="EKU92855.1"/>
    </source>
</evidence>
<organism evidence="1 2">
    <name type="scientific">Alloiococcus otitis ATCC 51267</name>
    <dbReference type="NCBI Taxonomy" id="883081"/>
    <lineage>
        <taxon>Bacteria</taxon>
        <taxon>Bacillati</taxon>
        <taxon>Bacillota</taxon>
        <taxon>Bacilli</taxon>
        <taxon>Lactobacillales</taxon>
        <taxon>Carnobacteriaceae</taxon>
        <taxon>Alloiococcus</taxon>
    </lineage>
</organism>
<comment type="caution">
    <text evidence="1">The sequence shown here is derived from an EMBL/GenBank/DDBJ whole genome shotgun (WGS) entry which is preliminary data.</text>
</comment>
<keyword evidence="2" id="KW-1185">Reference proteome</keyword>
<dbReference type="eggNOG" id="ENOG503042M">
    <property type="taxonomic scope" value="Bacteria"/>
</dbReference>
<accession>K9EUL7</accession>
<dbReference type="Pfam" id="PF25209">
    <property type="entry name" value="Phage_capsid_4"/>
    <property type="match status" value="1"/>
</dbReference>
<reference evidence="1 2" key="1">
    <citation type="submission" date="2012-09" db="EMBL/GenBank/DDBJ databases">
        <title>The Genome Sequence of Alloiococcus otitis ATCC 51267.</title>
        <authorList>
            <consortium name="The Broad Institute Genome Sequencing Platform"/>
            <person name="Earl A."/>
            <person name="Ward D."/>
            <person name="Feldgarden M."/>
            <person name="Gevers D."/>
            <person name="Huys G."/>
            <person name="Walker B."/>
            <person name="Young S.K."/>
            <person name="Zeng Q."/>
            <person name="Gargeya S."/>
            <person name="Fitzgerald M."/>
            <person name="Haas B."/>
            <person name="Abouelleil A."/>
            <person name="Alvarado L."/>
            <person name="Arachchi H.M."/>
            <person name="Berlin A.M."/>
            <person name="Chapman S.B."/>
            <person name="Goldberg J."/>
            <person name="Griggs A."/>
            <person name="Gujja S."/>
            <person name="Hansen M."/>
            <person name="Howarth C."/>
            <person name="Imamovic A."/>
            <person name="Larimer J."/>
            <person name="McCowen C."/>
            <person name="Montmayeur A."/>
            <person name="Murphy C."/>
            <person name="Neiman D."/>
            <person name="Pearson M."/>
            <person name="Priest M."/>
            <person name="Roberts A."/>
            <person name="Saif S."/>
            <person name="Shea T."/>
            <person name="Sisk P."/>
            <person name="Sykes S."/>
            <person name="Wortman J."/>
            <person name="Nusbaum C."/>
            <person name="Birren B."/>
        </authorList>
    </citation>
    <scope>NUCLEOTIDE SEQUENCE [LARGE SCALE GENOMIC DNA]</scope>
    <source>
        <strain evidence="1 2">ATCC 51267</strain>
    </source>
</reference>
<dbReference type="AlphaFoldDB" id="K9EUL7"/>
<dbReference type="RefSeq" id="WP_003779223.1">
    <property type="nucleotide sequence ID" value="NZ_JH992963.1"/>
</dbReference>
<sequence length="275" mass="29633">MALTRSDNLIIPEVLADMVQYELEKKIRFTPLAQVDTTLVGQPGDTVTVPAWGYIGDAEDLTEGEEIEISQMSTTDKTMTIKQIGKAVEVTDYALEVSYDDALQAAASQIALSHAQKIDEDFVNALRLGAELTETADSLTVDNLEKAIAVFDDEDLSDMVLITNPQNAINLTADARKLALNTEVGGEALISGAFAKVLGATVVRSKRLQDNEAFLIKAGALRLVKKRDVFLETDRDILKKSTVISADSIYGTYVFDSSKLVKVNIGGSPSAGTEG</sequence>
<name>K9EUL7_9LACT</name>
<dbReference type="STRING" id="883081.HMPREF9698_01608"/>
<evidence type="ECO:0008006" key="3">
    <source>
        <dbReference type="Google" id="ProtNLM"/>
    </source>
</evidence>
<proteinExistence type="predicted"/>
<dbReference type="NCBIfam" id="TIGR04387">
    <property type="entry name" value="capsid_maj_N4"/>
    <property type="match status" value="1"/>
</dbReference>
<dbReference type="HOGENOM" id="CLU_063212_0_0_9"/>
<protein>
    <recommendedName>
        <fullName evidence="3">N4-gp56 family major capsid protein</fullName>
    </recommendedName>
</protein>